<proteinExistence type="predicted"/>
<dbReference type="Proteomes" id="UP001597273">
    <property type="component" value="Unassembled WGS sequence"/>
</dbReference>
<dbReference type="EMBL" id="JBHUFW010000004">
    <property type="protein sequence ID" value="MFD1862673.1"/>
    <property type="molecule type" value="Genomic_DNA"/>
</dbReference>
<dbReference type="RefSeq" id="WP_204892294.1">
    <property type="nucleotide sequence ID" value="NZ_JBHUFW010000004.1"/>
</dbReference>
<protein>
    <submittedName>
        <fullName evidence="1">Uncharacterized protein</fullName>
    </submittedName>
</protein>
<sequence length="72" mass="8125">MPATPEAILEKLAAAEKAGADMKSPKAVVDFMLSQGEKESILYFYKPKSVEFDFEKYHAAVDEMRQAKQKEL</sequence>
<comment type="caution">
    <text evidence="1">The sequence shown here is derived from an EMBL/GenBank/DDBJ whole genome shotgun (WGS) entry which is preliminary data.</text>
</comment>
<organism evidence="1 2">
    <name type="scientific">Planococcus chinensis</name>
    <dbReference type="NCBI Taxonomy" id="272917"/>
    <lineage>
        <taxon>Bacteria</taxon>
        <taxon>Bacillati</taxon>
        <taxon>Bacillota</taxon>
        <taxon>Bacilli</taxon>
        <taxon>Bacillales</taxon>
        <taxon>Caryophanaceae</taxon>
        <taxon>Planococcus</taxon>
    </lineage>
</organism>
<keyword evidence="2" id="KW-1185">Reference proteome</keyword>
<accession>A0ABW4QGI6</accession>
<gene>
    <name evidence="1" type="ORF">ACFSDB_07005</name>
</gene>
<evidence type="ECO:0000313" key="2">
    <source>
        <dbReference type="Proteomes" id="UP001597273"/>
    </source>
</evidence>
<name>A0ABW4QGI6_9BACL</name>
<reference evidence="2" key="1">
    <citation type="journal article" date="2019" name="Int. J. Syst. Evol. Microbiol.">
        <title>The Global Catalogue of Microorganisms (GCM) 10K type strain sequencing project: providing services to taxonomists for standard genome sequencing and annotation.</title>
        <authorList>
            <consortium name="The Broad Institute Genomics Platform"/>
            <consortium name="The Broad Institute Genome Sequencing Center for Infectious Disease"/>
            <person name="Wu L."/>
            <person name="Ma J."/>
        </authorList>
    </citation>
    <scope>NUCLEOTIDE SEQUENCE [LARGE SCALE GENOMIC DNA]</scope>
    <source>
        <strain evidence="2">CGMCC 1.15475</strain>
    </source>
</reference>
<evidence type="ECO:0000313" key="1">
    <source>
        <dbReference type="EMBL" id="MFD1862673.1"/>
    </source>
</evidence>